<evidence type="ECO:0000256" key="2">
    <source>
        <dbReference type="ARBA" id="ARBA00004496"/>
    </source>
</evidence>
<comment type="caution">
    <text evidence="11">The sequence shown here is derived from an EMBL/GenBank/DDBJ whole genome shotgun (WGS) entry which is preliminary data.</text>
</comment>
<dbReference type="VEuPathDB" id="FungiDB:TRICI_003981"/>
<keyword evidence="12" id="KW-1185">Reference proteome</keyword>
<keyword evidence="7" id="KW-0694">RNA-binding</keyword>
<dbReference type="PANTHER" id="PTHR11953">
    <property type="entry name" value="EXOSOME COMPLEX COMPONENT"/>
    <property type="match status" value="1"/>
</dbReference>
<name>A0A642V296_9ASCO</name>
<evidence type="ECO:0000259" key="10">
    <source>
        <dbReference type="Pfam" id="PF01138"/>
    </source>
</evidence>
<feature type="region of interest" description="Disordered" evidence="9">
    <location>
        <begin position="1"/>
        <end position="50"/>
    </location>
</feature>
<dbReference type="InterPro" id="IPR020568">
    <property type="entry name" value="Ribosomal_Su5_D2-typ_SF"/>
</dbReference>
<evidence type="ECO:0000256" key="7">
    <source>
        <dbReference type="ARBA" id="ARBA00022884"/>
    </source>
</evidence>
<dbReference type="SUPFAM" id="SSF54211">
    <property type="entry name" value="Ribosomal protein S5 domain 2-like"/>
    <property type="match status" value="1"/>
</dbReference>
<evidence type="ECO:0000313" key="11">
    <source>
        <dbReference type="EMBL" id="KAA8910970.1"/>
    </source>
</evidence>
<evidence type="ECO:0000256" key="1">
    <source>
        <dbReference type="ARBA" id="ARBA00004123"/>
    </source>
</evidence>
<dbReference type="Proteomes" id="UP000761534">
    <property type="component" value="Unassembled WGS sequence"/>
</dbReference>
<dbReference type="GO" id="GO:0034475">
    <property type="term" value="P:U4 snRNA 3'-end processing"/>
    <property type="evidence" value="ECO:0007669"/>
    <property type="project" value="TreeGrafter"/>
</dbReference>
<comment type="similarity">
    <text evidence="3">Belongs to the RNase PH family.</text>
</comment>
<evidence type="ECO:0000313" key="12">
    <source>
        <dbReference type="Proteomes" id="UP000761534"/>
    </source>
</evidence>
<dbReference type="InterPro" id="IPR050080">
    <property type="entry name" value="RNase_PH"/>
</dbReference>
<dbReference type="EMBL" id="SWFS01000296">
    <property type="protein sequence ID" value="KAA8910970.1"/>
    <property type="molecule type" value="Genomic_DNA"/>
</dbReference>
<keyword evidence="4" id="KW-0963">Cytoplasm</keyword>
<dbReference type="Pfam" id="PF01138">
    <property type="entry name" value="RNase_PH"/>
    <property type="match status" value="1"/>
</dbReference>
<dbReference type="GO" id="GO:0000177">
    <property type="term" value="C:cytoplasmic exosome (RNase complex)"/>
    <property type="evidence" value="ECO:0007669"/>
    <property type="project" value="TreeGrafter"/>
</dbReference>
<dbReference type="PANTHER" id="PTHR11953:SF2">
    <property type="entry name" value="EXOSOME COMPLEX COMPONENT MTR3"/>
    <property type="match status" value="1"/>
</dbReference>
<gene>
    <name evidence="11" type="ORF">TRICI_003981</name>
</gene>
<dbReference type="InterPro" id="IPR001247">
    <property type="entry name" value="ExoRNase_PH_dom1"/>
</dbReference>
<dbReference type="GO" id="GO:0016075">
    <property type="term" value="P:rRNA catabolic process"/>
    <property type="evidence" value="ECO:0007669"/>
    <property type="project" value="TreeGrafter"/>
</dbReference>
<dbReference type="GO" id="GO:0000467">
    <property type="term" value="P:exonucleolytic trimming to generate mature 3'-end of 5.8S rRNA from tricistronic rRNA transcript (SSU-rRNA, 5.8S rRNA, LSU-rRNA)"/>
    <property type="evidence" value="ECO:0007669"/>
    <property type="project" value="UniProtKB-ARBA"/>
</dbReference>
<dbReference type="GO" id="GO:0003723">
    <property type="term" value="F:RNA binding"/>
    <property type="evidence" value="ECO:0007669"/>
    <property type="project" value="UniProtKB-KW"/>
</dbReference>
<dbReference type="GO" id="GO:0071051">
    <property type="term" value="P:poly(A)-dependent snoRNA 3'-end processing"/>
    <property type="evidence" value="ECO:0007669"/>
    <property type="project" value="TreeGrafter"/>
</dbReference>
<accession>A0A642V296</accession>
<keyword evidence="6" id="KW-0271">Exosome</keyword>
<sequence length="281" mass="30418">MATLQDRRRILGPTDTVRLGYTNKEPEDEEQIAAEGADEAKSDRTRERPSDELRRLFLKQGLVSNANGSAYIEIGDIQLQCTVSGPMPIRGSFQTEADLSVEAKFSPFDEQKHGVAGASGIEKSIAAFIHTAISPSIMLEQYPKSAINILVSIISSSENTKSLLYAAITATSVALIDSGISVRDVVTAGSVLIARDGANKHQIYDDPEYAPAESDIDAVVSYMAARNNEITGIWSEGGNISPAELDEIFKHTKSMAGQIRTLVNGLLLEDFKNKEQSVAEN</sequence>
<dbReference type="GO" id="GO:0071028">
    <property type="term" value="P:nuclear mRNA surveillance"/>
    <property type="evidence" value="ECO:0007669"/>
    <property type="project" value="TreeGrafter"/>
</dbReference>
<evidence type="ECO:0000256" key="9">
    <source>
        <dbReference type="SAM" id="MobiDB-lite"/>
    </source>
</evidence>
<proteinExistence type="inferred from homology"/>
<feature type="domain" description="Exoribonuclease phosphorolytic" evidence="10">
    <location>
        <begin position="52"/>
        <end position="180"/>
    </location>
</feature>
<keyword evidence="8" id="KW-0539">Nucleus</keyword>
<dbReference type="InterPro" id="IPR027408">
    <property type="entry name" value="PNPase/RNase_PH_dom_sf"/>
</dbReference>
<organism evidence="11 12">
    <name type="scientific">Trichomonascus ciferrii</name>
    <dbReference type="NCBI Taxonomy" id="44093"/>
    <lineage>
        <taxon>Eukaryota</taxon>
        <taxon>Fungi</taxon>
        <taxon>Dikarya</taxon>
        <taxon>Ascomycota</taxon>
        <taxon>Saccharomycotina</taxon>
        <taxon>Dipodascomycetes</taxon>
        <taxon>Dipodascales</taxon>
        <taxon>Trichomonascaceae</taxon>
        <taxon>Trichomonascus</taxon>
        <taxon>Trichomonascus ciferrii complex</taxon>
    </lineage>
</organism>
<protein>
    <recommendedName>
        <fullName evidence="10">Exoribonuclease phosphorolytic domain-containing protein</fullName>
    </recommendedName>
</protein>
<evidence type="ECO:0000256" key="3">
    <source>
        <dbReference type="ARBA" id="ARBA00006678"/>
    </source>
</evidence>
<dbReference type="GO" id="GO:0071038">
    <property type="term" value="P:TRAMP-dependent tRNA surveillance pathway"/>
    <property type="evidence" value="ECO:0007669"/>
    <property type="project" value="UniProtKB-ARBA"/>
</dbReference>
<dbReference type="Gene3D" id="3.30.230.70">
    <property type="entry name" value="GHMP Kinase, N-terminal domain"/>
    <property type="match status" value="1"/>
</dbReference>
<dbReference type="GO" id="GO:0005730">
    <property type="term" value="C:nucleolus"/>
    <property type="evidence" value="ECO:0007669"/>
    <property type="project" value="TreeGrafter"/>
</dbReference>
<dbReference type="OrthoDB" id="2504340at2759"/>
<dbReference type="AlphaFoldDB" id="A0A642V296"/>
<reference evidence="11" key="1">
    <citation type="journal article" date="2019" name="G3 (Bethesda)">
        <title>Genome Assemblies of Two Rare Opportunistic Yeast Pathogens: Diutina rugosa (syn. Candida rugosa) and Trichomonascus ciferrii (syn. Candida ciferrii).</title>
        <authorList>
            <person name="Mixao V."/>
            <person name="Saus E."/>
            <person name="Hansen A.P."/>
            <person name="Lass-Florl C."/>
            <person name="Gabaldon T."/>
        </authorList>
    </citation>
    <scope>NUCLEOTIDE SEQUENCE</scope>
    <source>
        <strain evidence="11">CBS 4856</strain>
    </source>
</reference>
<evidence type="ECO:0000256" key="6">
    <source>
        <dbReference type="ARBA" id="ARBA00022835"/>
    </source>
</evidence>
<dbReference type="GO" id="GO:0000176">
    <property type="term" value="C:nuclear exosome (RNase complex)"/>
    <property type="evidence" value="ECO:0007669"/>
    <property type="project" value="UniProtKB-ARBA"/>
</dbReference>
<evidence type="ECO:0000256" key="5">
    <source>
        <dbReference type="ARBA" id="ARBA00022552"/>
    </source>
</evidence>
<evidence type="ECO:0000256" key="8">
    <source>
        <dbReference type="ARBA" id="ARBA00023242"/>
    </source>
</evidence>
<evidence type="ECO:0000256" key="4">
    <source>
        <dbReference type="ARBA" id="ARBA00022490"/>
    </source>
</evidence>
<keyword evidence="5" id="KW-0698">rRNA processing</keyword>
<comment type="subcellular location">
    <subcellularLocation>
        <location evidence="2">Cytoplasm</location>
    </subcellularLocation>
    <subcellularLocation>
        <location evidence="1">Nucleus</location>
    </subcellularLocation>
</comment>
<feature type="compositionally biased region" description="Basic and acidic residues" evidence="9">
    <location>
        <begin position="38"/>
        <end position="50"/>
    </location>
</feature>